<dbReference type="Pfam" id="PF11343">
    <property type="entry name" value="DUF3145"/>
    <property type="match status" value="1"/>
</dbReference>
<proteinExistence type="predicted"/>
<evidence type="ECO:0000313" key="1">
    <source>
        <dbReference type="EMBL" id="GAA4171981.1"/>
    </source>
</evidence>
<keyword evidence="2" id="KW-1185">Reference proteome</keyword>
<dbReference type="EMBL" id="BAABBW010000002">
    <property type="protein sequence ID" value="GAA4171981.1"/>
    <property type="molecule type" value="Genomic_DNA"/>
</dbReference>
<accession>A0ABP7ZW95</accession>
<protein>
    <submittedName>
        <fullName evidence="1">DUF3145 domain-containing protein</fullName>
    </submittedName>
</protein>
<organism evidence="1 2">
    <name type="scientific">Gryllotalpicola koreensis</name>
    <dbReference type="NCBI Taxonomy" id="993086"/>
    <lineage>
        <taxon>Bacteria</taxon>
        <taxon>Bacillati</taxon>
        <taxon>Actinomycetota</taxon>
        <taxon>Actinomycetes</taxon>
        <taxon>Micrococcales</taxon>
        <taxon>Microbacteriaceae</taxon>
        <taxon>Gryllotalpicola</taxon>
    </lineage>
</organism>
<dbReference type="Proteomes" id="UP001501079">
    <property type="component" value="Unassembled WGS sequence"/>
</dbReference>
<name>A0ABP7ZW95_9MICO</name>
<sequence length="180" mass="19572">MMATTAQPQPSLASAARARGVLFVHSSPRAICPHLEWAVGGVLGRAVNFEWAPQPVLRGTMRAEFYWEGDPGTGAALASALRGWDDVRYEITQDPTASTDGARYLHTPTLGIHVAQTDTAGNIVISEDRMRYAMELAGSDALALHRELHAALGQPWDDELEAFRHASDDNPVIWLHSFAG</sequence>
<comment type="caution">
    <text evidence="1">The sequence shown here is derived from an EMBL/GenBank/DDBJ whole genome shotgun (WGS) entry which is preliminary data.</text>
</comment>
<evidence type="ECO:0000313" key="2">
    <source>
        <dbReference type="Proteomes" id="UP001501079"/>
    </source>
</evidence>
<gene>
    <name evidence="1" type="ORF">GCM10022287_12090</name>
</gene>
<dbReference type="InterPro" id="IPR021491">
    <property type="entry name" value="DUF3145"/>
</dbReference>
<reference evidence="2" key="1">
    <citation type="journal article" date="2019" name="Int. J. Syst. Evol. Microbiol.">
        <title>The Global Catalogue of Microorganisms (GCM) 10K type strain sequencing project: providing services to taxonomists for standard genome sequencing and annotation.</title>
        <authorList>
            <consortium name="The Broad Institute Genomics Platform"/>
            <consortium name="The Broad Institute Genome Sequencing Center for Infectious Disease"/>
            <person name="Wu L."/>
            <person name="Ma J."/>
        </authorList>
    </citation>
    <scope>NUCLEOTIDE SEQUENCE [LARGE SCALE GENOMIC DNA]</scope>
    <source>
        <strain evidence="2">JCM 17591</strain>
    </source>
</reference>